<dbReference type="GO" id="GO:0005829">
    <property type="term" value="C:cytosol"/>
    <property type="evidence" value="ECO:0007669"/>
    <property type="project" value="TreeGrafter"/>
</dbReference>
<organism evidence="11 12">
    <name type="scientific">Blyttiomyces helicus</name>
    <dbReference type="NCBI Taxonomy" id="388810"/>
    <lineage>
        <taxon>Eukaryota</taxon>
        <taxon>Fungi</taxon>
        <taxon>Fungi incertae sedis</taxon>
        <taxon>Chytridiomycota</taxon>
        <taxon>Chytridiomycota incertae sedis</taxon>
        <taxon>Chytridiomycetes</taxon>
        <taxon>Chytridiomycetes incertae sedis</taxon>
        <taxon>Blyttiomyces</taxon>
    </lineage>
</organism>
<keyword evidence="5 7" id="KW-0378">Hydrolase</keyword>
<dbReference type="Pfam" id="PF00082">
    <property type="entry name" value="Peptidase_S8"/>
    <property type="match status" value="1"/>
</dbReference>
<feature type="active site" description="Charge relay system" evidence="7">
    <location>
        <position position="46"/>
    </location>
</feature>
<dbReference type="GO" id="GO:0008240">
    <property type="term" value="F:tripeptidyl-peptidase activity"/>
    <property type="evidence" value="ECO:0007669"/>
    <property type="project" value="TreeGrafter"/>
</dbReference>
<proteinExistence type="inferred from homology"/>
<dbReference type="SUPFAM" id="SSF52743">
    <property type="entry name" value="Subtilisin-like"/>
    <property type="match status" value="1"/>
</dbReference>
<dbReference type="Proteomes" id="UP000269721">
    <property type="component" value="Unassembled WGS sequence"/>
</dbReference>
<dbReference type="FunFam" id="3.40.50.200:FF:000003">
    <property type="entry name" value="Tripeptidyl peptidase 2"/>
    <property type="match status" value="1"/>
</dbReference>
<dbReference type="PANTHER" id="PTHR43806:SF14">
    <property type="entry name" value="TRIPEPTIDYL-PEPTIDASE 2"/>
    <property type="match status" value="1"/>
</dbReference>
<evidence type="ECO:0000256" key="6">
    <source>
        <dbReference type="ARBA" id="ARBA00022825"/>
    </source>
</evidence>
<dbReference type="Gene3D" id="2.60.40.3170">
    <property type="match status" value="1"/>
</dbReference>
<sequence>MSLKPAYPSYSEWPVEGLLPKEETQAADFIRTKGHDGSGVVIAILDTGVDPGAPGLQVTPDGRPKIINLIDCTGAGDVRCSTVVEAAEVTLPDGKVARQIKGLSGRTLTIGNDWINPSGKYRLGVKATNDIFPKDVVQRLRTIRKREFEIRHHQLLTKVEEDVAAFEKSVSSPATDDQLRAKADHKARFEALKEQWKAWEDSGSVMDCVVFYDGTKWRAAIDYRDTGDLTAVELLADFYDERKFVRFGDDSMLNFSVNIYDEGENLSIVSMAGSHGTHVAAISAAYYPEDPRLNGVAPGAQIISLKIGDTRLGSMETGTGLIRAAIELVRLRVDVANMSYGEPGSPEMGLFIELLRDEVVNKAGCVFVTSAGNAGPALTTAGAPGCATSAIISVGAHVSHTMMEAEYAMIEKVQETPFTWSSRGPAIDGYVGVDIFAPGAAITSVPQFMIKHSQLMNGTSMASPNCAGCVALLLSGLKAEGIPYTPYRIKAALKNTGKDVKDPMNVCFVQVLKAWQHLAAGPNNHDVDYLISCRDGARGIYLRDIDEVSQTQVFSVDVEPKFIKTRDPQQNIDKLALEAKVTLVPSKGWISAPEHLLLMNGGRAFDVQVDCPSLEPGLHFGEVAGYDSSNPNSGPLFSVPITVCKPQAVDLNSRQDGSVFFKYEGLRFSPGTIQRRFITVPAGATYADITLRSKDRIGSARIMVHTVQLVPETHYTRFENKFNFHVSSTGSGDEQTYQKTINVLPMVTMELCLAQFWHSLKETTFSLEIRFHGVLTTISGSTGGCVGATSGTAGDLAYLSSGLHGFSRVDVFAPLRKEVVTVGVKLGTA</sequence>
<dbReference type="OrthoDB" id="10256524at2759"/>
<evidence type="ECO:0000256" key="5">
    <source>
        <dbReference type="ARBA" id="ARBA00022801"/>
    </source>
</evidence>
<dbReference type="PROSITE" id="PS51892">
    <property type="entry name" value="SUBTILASE"/>
    <property type="match status" value="1"/>
</dbReference>
<dbReference type="GO" id="GO:0004252">
    <property type="term" value="F:serine-type endopeptidase activity"/>
    <property type="evidence" value="ECO:0007669"/>
    <property type="project" value="UniProtKB-UniRule"/>
</dbReference>
<dbReference type="InterPro" id="IPR050131">
    <property type="entry name" value="Peptidase_S8_subtilisin-like"/>
</dbReference>
<evidence type="ECO:0000313" key="12">
    <source>
        <dbReference type="Proteomes" id="UP000269721"/>
    </source>
</evidence>
<evidence type="ECO:0000259" key="10">
    <source>
        <dbReference type="Pfam" id="PF21316"/>
    </source>
</evidence>
<feature type="active site" description="Charge relay system" evidence="7">
    <location>
        <position position="275"/>
    </location>
</feature>
<dbReference type="EMBL" id="KZ997461">
    <property type="protein sequence ID" value="RKO87382.1"/>
    <property type="molecule type" value="Genomic_DNA"/>
</dbReference>
<feature type="active site" description="Charge relay system" evidence="7">
    <location>
        <position position="460"/>
    </location>
</feature>
<feature type="domain" description="Peptidase S8/S53" evidence="8">
    <location>
        <begin position="37"/>
        <end position="503"/>
    </location>
</feature>
<dbReference type="AlphaFoldDB" id="A0A4P9W5Z0"/>
<dbReference type="InterPro" id="IPR046940">
    <property type="entry name" value="TPPII_Ig-like_sf"/>
</dbReference>
<dbReference type="InterPro" id="IPR048384">
    <property type="entry name" value="TPPII_GBD"/>
</dbReference>
<dbReference type="GO" id="GO:0004177">
    <property type="term" value="F:aminopeptidase activity"/>
    <property type="evidence" value="ECO:0007669"/>
    <property type="project" value="UniProtKB-KW"/>
</dbReference>
<evidence type="ECO:0000256" key="1">
    <source>
        <dbReference type="ARBA" id="ARBA00011073"/>
    </source>
</evidence>
<evidence type="ECO:0000259" key="8">
    <source>
        <dbReference type="Pfam" id="PF00082"/>
    </source>
</evidence>
<dbReference type="InterPro" id="IPR015500">
    <property type="entry name" value="Peptidase_S8_subtilisin-rel"/>
</dbReference>
<dbReference type="InterPro" id="IPR000209">
    <property type="entry name" value="Peptidase_S8/S53_dom"/>
</dbReference>
<protein>
    <recommendedName>
        <fullName evidence="2">Tripeptidyl-peptidase 2</fullName>
    </recommendedName>
</protein>
<accession>A0A4P9W5Z0</accession>
<evidence type="ECO:0000256" key="3">
    <source>
        <dbReference type="ARBA" id="ARBA00022438"/>
    </source>
</evidence>
<dbReference type="InterPro" id="IPR036852">
    <property type="entry name" value="Peptidase_S8/S53_dom_sf"/>
</dbReference>
<evidence type="ECO:0000256" key="4">
    <source>
        <dbReference type="ARBA" id="ARBA00022670"/>
    </source>
</evidence>
<dbReference type="Pfam" id="PF21316">
    <property type="entry name" value="TPPII_GBD"/>
    <property type="match status" value="1"/>
</dbReference>
<keyword evidence="12" id="KW-1185">Reference proteome</keyword>
<evidence type="ECO:0000259" key="9">
    <source>
        <dbReference type="Pfam" id="PF21223"/>
    </source>
</evidence>
<dbReference type="PANTHER" id="PTHR43806">
    <property type="entry name" value="PEPTIDASE S8"/>
    <property type="match status" value="1"/>
</dbReference>
<dbReference type="InterPro" id="IPR023828">
    <property type="entry name" value="Peptidase_S8_Ser-AS"/>
</dbReference>
<dbReference type="InterPro" id="IPR048383">
    <property type="entry name" value="TPPII_Ig-like-1"/>
</dbReference>
<dbReference type="Pfam" id="PF21223">
    <property type="entry name" value="TPPII_Ig-like-1"/>
    <property type="match status" value="1"/>
</dbReference>
<evidence type="ECO:0000313" key="11">
    <source>
        <dbReference type="EMBL" id="RKO87382.1"/>
    </source>
</evidence>
<evidence type="ECO:0000256" key="7">
    <source>
        <dbReference type="PROSITE-ProRule" id="PRU01240"/>
    </source>
</evidence>
<comment type="similarity">
    <text evidence="1 7">Belongs to the peptidase S8 family.</text>
</comment>
<reference evidence="12" key="1">
    <citation type="journal article" date="2018" name="Nat. Microbiol.">
        <title>Leveraging single-cell genomics to expand the fungal tree of life.</title>
        <authorList>
            <person name="Ahrendt S.R."/>
            <person name="Quandt C.A."/>
            <person name="Ciobanu D."/>
            <person name="Clum A."/>
            <person name="Salamov A."/>
            <person name="Andreopoulos B."/>
            <person name="Cheng J.F."/>
            <person name="Woyke T."/>
            <person name="Pelin A."/>
            <person name="Henrissat B."/>
            <person name="Reynolds N.K."/>
            <person name="Benny G.L."/>
            <person name="Smith M.E."/>
            <person name="James T.Y."/>
            <person name="Grigoriev I.V."/>
        </authorList>
    </citation>
    <scope>NUCLEOTIDE SEQUENCE [LARGE SCALE GENOMIC DNA]</scope>
</reference>
<dbReference type="Gene3D" id="2.20.25.690">
    <property type="match status" value="1"/>
</dbReference>
<keyword evidence="4 7" id="KW-0645">Protease</keyword>
<dbReference type="PRINTS" id="PR00723">
    <property type="entry name" value="SUBTILISIN"/>
</dbReference>
<gene>
    <name evidence="11" type="ORF">BDK51DRAFT_18896</name>
</gene>
<keyword evidence="3" id="KW-0031">Aminopeptidase</keyword>
<keyword evidence="6 7" id="KW-0720">Serine protease</keyword>
<dbReference type="PROSITE" id="PS00138">
    <property type="entry name" value="SUBTILASE_SER"/>
    <property type="match status" value="1"/>
</dbReference>
<feature type="domain" description="Tripeptidyl-peptidase II first Ig-like" evidence="9">
    <location>
        <begin position="529"/>
        <end position="643"/>
    </location>
</feature>
<feature type="domain" description="Tripeptidyl-peptidase II galactose-binding" evidence="10">
    <location>
        <begin position="668"/>
        <end position="760"/>
    </location>
</feature>
<dbReference type="GO" id="GO:0006508">
    <property type="term" value="P:proteolysis"/>
    <property type="evidence" value="ECO:0007669"/>
    <property type="project" value="UniProtKB-KW"/>
</dbReference>
<name>A0A4P9W5Z0_9FUNG</name>
<dbReference type="Gene3D" id="3.40.50.200">
    <property type="entry name" value="Peptidase S8/S53 domain"/>
    <property type="match status" value="2"/>
</dbReference>
<evidence type="ECO:0000256" key="2">
    <source>
        <dbReference type="ARBA" id="ARBA00020244"/>
    </source>
</evidence>